<dbReference type="EMBL" id="JBHSIS010000002">
    <property type="protein sequence ID" value="MFC4852671.1"/>
    <property type="molecule type" value="Genomic_DNA"/>
</dbReference>
<evidence type="ECO:0000256" key="1">
    <source>
        <dbReference type="SAM" id="Phobius"/>
    </source>
</evidence>
<gene>
    <name evidence="2" type="ORF">ACFPCV_04080</name>
</gene>
<organism evidence="2 3">
    <name type="scientific">Actinophytocola glycyrrhizae</name>
    <dbReference type="NCBI Taxonomy" id="2044873"/>
    <lineage>
        <taxon>Bacteria</taxon>
        <taxon>Bacillati</taxon>
        <taxon>Actinomycetota</taxon>
        <taxon>Actinomycetes</taxon>
        <taxon>Pseudonocardiales</taxon>
        <taxon>Pseudonocardiaceae</taxon>
    </lineage>
</organism>
<keyword evidence="3" id="KW-1185">Reference proteome</keyword>
<sequence>MSAQGNPPAWCAEFGDRSRPEPVLIAAGLLAMARYERSRLLVVVAGVVATVLVAVPEGTMSTLIPAVIVLAAAFAALHTRSPVVARSA</sequence>
<keyword evidence="1" id="KW-0812">Transmembrane</keyword>
<name>A0ABV9RW17_9PSEU</name>
<evidence type="ECO:0000313" key="3">
    <source>
        <dbReference type="Proteomes" id="UP001595859"/>
    </source>
</evidence>
<comment type="caution">
    <text evidence="2">The sequence shown here is derived from an EMBL/GenBank/DDBJ whole genome shotgun (WGS) entry which is preliminary data.</text>
</comment>
<proteinExistence type="predicted"/>
<accession>A0ABV9RW17</accession>
<keyword evidence="1" id="KW-1133">Transmembrane helix</keyword>
<reference evidence="3" key="1">
    <citation type="journal article" date="2019" name="Int. J. Syst. Evol. Microbiol.">
        <title>The Global Catalogue of Microorganisms (GCM) 10K type strain sequencing project: providing services to taxonomists for standard genome sequencing and annotation.</title>
        <authorList>
            <consortium name="The Broad Institute Genomics Platform"/>
            <consortium name="The Broad Institute Genome Sequencing Center for Infectious Disease"/>
            <person name="Wu L."/>
            <person name="Ma J."/>
        </authorList>
    </citation>
    <scope>NUCLEOTIDE SEQUENCE [LARGE SCALE GENOMIC DNA]</scope>
    <source>
        <strain evidence="3">ZS-22-S1</strain>
    </source>
</reference>
<feature type="transmembrane region" description="Helical" evidence="1">
    <location>
        <begin position="40"/>
        <end position="56"/>
    </location>
</feature>
<dbReference type="Proteomes" id="UP001595859">
    <property type="component" value="Unassembled WGS sequence"/>
</dbReference>
<keyword evidence="1" id="KW-0472">Membrane</keyword>
<feature type="transmembrane region" description="Helical" evidence="1">
    <location>
        <begin position="62"/>
        <end position="79"/>
    </location>
</feature>
<dbReference type="RefSeq" id="WP_378054592.1">
    <property type="nucleotide sequence ID" value="NZ_JBHSIS010000002.1"/>
</dbReference>
<protein>
    <submittedName>
        <fullName evidence="2">Uncharacterized protein</fullName>
    </submittedName>
</protein>
<evidence type="ECO:0000313" key="2">
    <source>
        <dbReference type="EMBL" id="MFC4852671.1"/>
    </source>
</evidence>